<gene>
    <name evidence="2" type="ORF">BRENAR_LOCUS4871</name>
</gene>
<sequence length="100" mass="11061">MLQLTTALRSARLSSNLPLIARRLQSTVAEPKKTPSAKGVLFGFFAGASLAGLGCYYYLMDEYKATSNAIVTDVLRLQRSVENLEKHVTNIENELAKKEK</sequence>
<keyword evidence="1" id="KW-0472">Membrane</keyword>
<dbReference type="OrthoDB" id="5331396at2759"/>
<name>A0A448YTB1_BRENA</name>
<dbReference type="InParanoid" id="A0A448YTB1"/>
<organism evidence="2 3">
    <name type="scientific">Brettanomyces naardenensis</name>
    <name type="common">Yeast</name>
    <dbReference type="NCBI Taxonomy" id="13370"/>
    <lineage>
        <taxon>Eukaryota</taxon>
        <taxon>Fungi</taxon>
        <taxon>Dikarya</taxon>
        <taxon>Ascomycota</taxon>
        <taxon>Saccharomycotina</taxon>
        <taxon>Pichiomycetes</taxon>
        <taxon>Pichiales</taxon>
        <taxon>Pichiaceae</taxon>
        <taxon>Brettanomyces</taxon>
    </lineage>
</organism>
<proteinExistence type="predicted"/>
<feature type="transmembrane region" description="Helical" evidence="1">
    <location>
        <begin position="40"/>
        <end position="59"/>
    </location>
</feature>
<dbReference type="PANTHER" id="PTHR37849">
    <property type="entry name" value="YALI0E11605P"/>
    <property type="match status" value="1"/>
</dbReference>
<evidence type="ECO:0000313" key="3">
    <source>
        <dbReference type="Proteomes" id="UP000290900"/>
    </source>
</evidence>
<evidence type="ECO:0000313" key="2">
    <source>
        <dbReference type="EMBL" id="VEU24143.1"/>
    </source>
</evidence>
<dbReference type="AlphaFoldDB" id="A0A448YTB1"/>
<keyword evidence="3" id="KW-1185">Reference proteome</keyword>
<dbReference type="EMBL" id="CAACVR010000075">
    <property type="protein sequence ID" value="VEU24143.1"/>
    <property type="molecule type" value="Genomic_DNA"/>
</dbReference>
<evidence type="ECO:0000256" key="1">
    <source>
        <dbReference type="SAM" id="Phobius"/>
    </source>
</evidence>
<dbReference type="Proteomes" id="UP000290900">
    <property type="component" value="Unassembled WGS sequence"/>
</dbReference>
<accession>A0A448YTB1</accession>
<protein>
    <submittedName>
        <fullName evidence="2">DEKNAAC105409</fullName>
    </submittedName>
</protein>
<reference evidence="2 3" key="1">
    <citation type="submission" date="2018-12" db="EMBL/GenBank/DDBJ databases">
        <authorList>
            <person name="Tiukova I."/>
            <person name="Dainat J."/>
        </authorList>
    </citation>
    <scope>NUCLEOTIDE SEQUENCE [LARGE SCALE GENOMIC DNA]</scope>
</reference>
<dbReference type="PANTHER" id="PTHR37849:SF1">
    <property type="entry name" value="YALI0E11605P"/>
    <property type="match status" value="1"/>
</dbReference>
<keyword evidence="1" id="KW-0812">Transmembrane</keyword>
<keyword evidence="1" id="KW-1133">Transmembrane helix</keyword>
<dbReference type="STRING" id="13370.A0A448YTB1"/>